<gene>
    <name evidence="10" type="ORF">E2488_15315</name>
</gene>
<comment type="similarity">
    <text evidence="1">In the C-terminal section; belongs to the prokaryotic molybdopterin-containing oxidoreductase family.</text>
</comment>
<dbReference type="SUPFAM" id="SSF54292">
    <property type="entry name" value="2Fe-2S ferredoxin-like"/>
    <property type="match status" value="1"/>
</dbReference>
<dbReference type="GO" id="GO:0051539">
    <property type="term" value="F:4 iron, 4 sulfur cluster binding"/>
    <property type="evidence" value="ECO:0007669"/>
    <property type="project" value="UniProtKB-KW"/>
</dbReference>
<evidence type="ECO:0000256" key="2">
    <source>
        <dbReference type="ARBA" id="ARBA00022485"/>
    </source>
</evidence>
<dbReference type="SUPFAM" id="SSF50692">
    <property type="entry name" value="ADC-like"/>
    <property type="match status" value="1"/>
</dbReference>
<dbReference type="PROSITE" id="PS51379">
    <property type="entry name" value="4FE4S_FER_2"/>
    <property type="match status" value="1"/>
</dbReference>
<proteinExistence type="inferred from homology"/>
<evidence type="ECO:0000256" key="4">
    <source>
        <dbReference type="ARBA" id="ARBA00022737"/>
    </source>
</evidence>
<sequence>MKAYINNIAYDFVQGETILEYVRRIENNKNAIPTMCQDDRLENFGSCRVCSVEVAREKDGPTKTMASCHTPISEGLYIYHNTERMQRLRKNIVELVLTDYPSDKIFPSSTKKATPFQETIAQIGIPNIRYPKGKTHFDIQPDRAHPYIKSDLSQCINCFRCVRACEEIQGEMILGMSGRGFATNIIKGFDETFNESACVSCGACVQTCPTEALTDKFETKTLIADKTVRTTCTYCGVGCQLDVSVIDGKIRGIQAPETAEVNQGHTCLKGRFAFQFYDHPDRLREPMIKKKGKFEVVTWDEAYDFIATKLIEIKNKYGPDSIGGISSSRATNEENYLMQKMIRVTVGTNNIDGCARVCHAPTAFGMQQSFGTGAATNSIEDLKQTDAIFLFGANPVKGHPVTGAKIKQAFMKGVTSIVVDPIKTSLAELADYHLQIRPGTNVAILNMIAHYIIKENLVNQHFIDSYTEKYSAFKIHVETLNMHELETLTGVSKKLVRKAAIAYAKANRAMEFHGLGVTEHFQGSKTVMLLSNLAMMTGNVGRNGVGLNPLRGQNNVQGAADMGVQPHQGAGYMDINKPEIQKYYAKKYGVSKMPEHEGLKIPQMLDAAIDGKLKALYIMGEDTIMTDPNTNHSIKAFEKLELIVVQELFMTATTEMADVVLPASSYFEKNGTFTNGERRVQRVNKVIEPIGNTKPDGQIIIDVMSRLGYKQPTGLTYDAGKVIEEIADVIPFMKGLTWERLGENGLQWPINEDGTDTKMLHINGQFKKGVGTFHHFDFEETPEIISHGKKYPFILTTGRELEHYNSGTMTRRTDNQTILPQDILEVHPRDAREKGIKDNTVVRIFSDRGSVQIPIKYSKNVKRGVLRTTFHQPEVFINIITGSVGDKETMTPEYKVVAVDFEQIPN</sequence>
<dbReference type="InterPro" id="IPR054351">
    <property type="entry name" value="NADH_UbQ_OxRdtase_ferredoxin"/>
</dbReference>
<feature type="domain" description="4Fe-4S Mo/W bis-MGD-type" evidence="9">
    <location>
        <begin position="225"/>
        <end position="281"/>
    </location>
</feature>
<dbReference type="InterPro" id="IPR006655">
    <property type="entry name" value="Mopterin_OxRdtase_prok_CS"/>
</dbReference>
<dbReference type="GO" id="GO:0003954">
    <property type="term" value="F:NADH dehydrogenase activity"/>
    <property type="evidence" value="ECO:0007669"/>
    <property type="project" value="TreeGrafter"/>
</dbReference>
<keyword evidence="6" id="KW-0408">Iron</keyword>
<dbReference type="Proteomes" id="UP000298517">
    <property type="component" value="Unassembled WGS sequence"/>
</dbReference>
<dbReference type="InterPro" id="IPR006963">
    <property type="entry name" value="Mopterin_OxRdtase_4Fe-4S_dom"/>
</dbReference>
<dbReference type="Pfam" id="PF04879">
    <property type="entry name" value="Molybdop_Fe4S4"/>
    <property type="match status" value="1"/>
</dbReference>
<keyword evidence="4" id="KW-0677">Repeat</keyword>
<dbReference type="AlphaFoldDB" id="A0A4Y8APV4"/>
<accession>A0A4Y8APV4</accession>
<dbReference type="InterPro" id="IPR006656">
    <property type="entry name" value="Mopterin_OxRdtase"/>
</dbReference>
<evidence type="ECO:0000256" key="5">
    <source>
        <dbReference type="ARBA" id="ARBA00023002"/>
    </source>
</evidence>
<dbReference type="GO" id="GO:0043546">
    <property type="term" value="F:molybdopterin cofactor binding"/>
    <property type="evidence" value="ECO:0007669"/>
    <property type="project" value="InterPro"/>
</dbReference>
<dbReference type="PIRSF" id="PIRSF036643">
    <property type="entry name" value="FDH_alpha"/>
    <property type="match status" value="1"/>
</dbReference>
<evidence type="ECO:0000313" key="10">
    <source>
        <dbReference type="EMBL" id="TEW71835.1"/>
    </source>
</evidence>
<dbReference type="RefSeq" id="WP_134249272.1">
    <property type="nucleotide sequence ID" value="NZ_SNQI01000007.1"/>
</dbReference>
<dbReference type="GO" id="GO:0016020">
    <property type="term" value="C:membrane"/>
    <property type="evidence" value="ECO:0007669"/>
    <property type="project" value="TreeGrafter"/>
</dbReference>
<comment type="caution">
    <text evidence="10">The sequence shown here is derived from an EMBL/GenBank/DDBJ whole genome shotgun (WGS) entry which is preliminary data.</text>
</comment>
<dbReference type="CDD" id="cd00207">
    <property type="entry name" value="fer2"/>
    <property type="match status" value="1"/>
</dbReference>
<feature type="domain" description="4Fe-4S ferredoxin-type" evidence="8">
    <location>
        <begin position="189"/>
        <end position="218"/>
    </location>
</feature>
<keyword evidence="5" id="KW-0560">Oxidoreductase</keyword>
<dbReference type="InterPro" id="IPR050123">
    <property type="entry name" value="Prok_molybdopt-oxidoreductase"/>
</dbReference>
<dbReference type="Pfam" id="PF22117">
    <property type="entry name" value="Fer4_Nqo3"/>
    <property type="match status" value="1"/>
</dbReference>
<organism evidence="10 11">
    <name type="scientific">Gramella jeungdoensis</name>
    <dbReference type="NCBI Taxonomy" id="708091"/>
    <lineage>
        <taxon>Bacteria</taxon>
        <taxon>Pseudomonadati</taxon>
        <taxon>Bacteroidota</taxon>
        <taxon>Flavobacteriia</taxon>
        <taxon>Flavobacteriales</taxon>
        <taxon>Flavobacteriaceae</taxon>
        <taxon>Christiangramia</taxon>
    </lineage>
</organism>
<evidence type="ECO:0000313" key="11">
    <source>
        <dbReference type="Proteomes" id="UP000298517"/>
    </source>
</evidence>
<dbReference type="Gene3D" id="3.10.20.740">
    <property type="match status" value="1"/>
</dbReference>
<dbReference type="CDD" id="cd02753">
    <property type="entry name" value="MopB_Formate-Dh-H"/>
    <property type="match status" value="1"/>
</dbReference>
<keyword evidence="3" id="KW-0479">Metal-binding</keyword>
<dbReference type="PROSITE" id="PS00490">
    <property type="entry name" value="MOLYBDOPTERIN_PROK_2"/>
    <property type="match status" value="1"/>
</dbReference>
<dbReference type="Gene3D" id="3.40.50.740">
    <property type="match status" value="1"/>
</dbReference>
<evidence type="ECO:0000256" key="1">
    <source>
        <dbReference type="ARBA" id="ARBA00007023"/>
    </source>
</evidence>
<name>A0A4Y8APV4_9FLAO</name>
<dbReference type="NCBIfam" id="TIGR01591">
    <property type="entry name" value="Fdh-alpha"/>
    <property type="match status" value="1"/>
</dbReference>
<dbReference type="PANTHER" id="PTHR43105">
    <property type="entry name" value="RESPIRATORY NITRATE REDUCTASE"/>
    <property type="match status" value="1"/>
</dbReference>
<evidence type="ECO:0000256" key="3">
    <source>
        <dbReference type="ARBA" id="ARBA00022723"/>
    </source>
</evidence>
<dbReference type="Pfam" id="PF01568">
    <property type="entry name" value="Molydop_binding"/>
    <property type="match status" value="1"/>
</dbReference>
<dbReference type="PROSITE" id="PS51669">
    <property type="entry name" value="4FE4S_MOW_BIS_MGD"/>
    <property type="match status" value="1"/>
</dbReference>
<evidence type="ECO:0000256" key="7">
    <source>
        <dbReference type="ARBA" id="ARBA00023014"/>
    </source>
</evidence>
<dbReference type="PANTHER" id="PTHR43105:SF14">
    <property type="entry name" value="FORMATE DEHYDROGENASE H"/>
    <property type="match status" value="1"/>
</dbReference>
<keyword evidence="11" id="KW-1185">Reference proteome</keyword>
<dbReference type="InterPro" id="IPR041924">
    <property type="entry name" value="Formate_Dh-H_N"/>
</dbReference>
<dbReference type="InterPro" id="IPR017900">
    <property type="entry name" value="4Fe4S_Fe_S_CS"/>
</dbReference>
<dbReference type="Gene3D" id="3.30.70.20">
    <property type="match status" value="1"/>
</dbReference>
<dbReference type="InterPro" id="IPR006478">
    <property type="entry name" value="Formate_DH_asu"/>
</dbReference>
<dbReference type="Gene3D" id="2.40.40.20">
    <property type="match status" value="1"/>
</dbReference>
<evidence type="ECO:0000259" key="9">
    <source>
        <dbReference type="PROSITE" id="PS51669"/>
    </source>
</evidence>
<dbReference type="Gene3D" id="2.20.25.90">
    <property type="entry name" value="ADC-like domains"/>
    <property type="match status" value="1"/>
</dbReference>
<dbReference type="Gene3D" id="3.40.228.10">
    <property type="entry name" value="Dimethylsulfoxide Reductase, domain 2"/>
    <property type="match status" value="1"/>
</dbReference>
<dbReference type="InterPro" id="IPR036010">
    <property type="entry name" value="2Fe-2S_ferredoxin-like_sf"/>
</dbReference>
<reference evidence="10 11" key="1">
    <citation type="journal article" date="2011" name="J. Microbiol.">
        <title>Gramella jeungdoensis sp. nov., isolated from a solar saltern in Korea.</title>
        <authorList>
            <person name="Joung Y."/>
            <person name="Kim H."/>
            <person name="Jang T."/>
            <person name="Ahn T.S."/>
            <person name="Joh K."/>
        </authorList>
    </citation>
    <scope>NUCLEOTIDE SEQUENCE [LARGE SCALE GENOMIC DNA]</scope>
    <source>
        <strain evidence="10 11">KCTC 23123</strain>
    </source>
</reference>
<dbReference type="SMART" id="SM00926">
    <property type="entry name" value="Molybdop_Fe4S4"/>
    <property type="match status" value="1"/>
</dbReference>
<dbReference type="EMBL" id="SNQI01000007">
    <property type="protein sequence ID" value="TEW71835.1"/>
    <property type="molecule type" value="Genomic_DNA"/>
</dbReference>
<dbReference type="InterPro" id="IPR009010">
    <property type="entry name" value="Asp_de-COase-like_dom_sf"/>
</dbReference>
<protein>
    <submittedName>
        <fullName evidence="10">Formate dehydrogenase subunit alpha</fullName>
    </submittedName>
</protein>
<dbReference type="InterPro" id="IPR006657">
    <property type="entry name" value="MoPterin_dinucl-bd_dom"/>
</dbReference>
<dbReference type="GO" id="GO:0022904">
    <property type="term" value="P:respiratory electron transport chain"/>
    <property type="evidence" value="ECO:0007669"/>
    <property type="project" value="TreeGrafter"/>
</dbReference>
<dbReference type="GO" id="GO:0046872">
    <property type="term" value="F:metal ion binding"/>
    <property type="evidence" value="ECO:0007669"/>
    <property type="project" value="UniProtKB-KW"/>
</dbReference>
<dbReference type="SUPFAM" id="SSF54862">
    <property type="entry name" value="4Fe-4S ferredoxins"/>
    <property type="match status" value="1"/>
</dbReference>
<dbReference type="InterPro" id="IPR017896">
    <property type="entry name" value="4Fe4S_Fe-S-bd"/>
</dbReference>
<dbReference type="PROSITE" id="PS00198">
    <property type="entry name" value="4FE4S_FER_1"/>
    <property type="match status" value="1"/>
</dbReference>
<keyword evidence="7" id="KW-0411">Iron-sulfur</keyword>
<dbReference type="PROSITE" id="PS00551">
    <property type="entry name" value="MOLYBDOPTERIN_PROK_1"/>
    <property type="match status" value="1"/>
</dbReference>
<dbReference type="Pfam" id="PF13510">
    <property type="entry name" value="Fer2_4"/>
    <property type="match status" value="1"/>
</dbReference>
<keyword evidence="2" id="KW-0004">4Fe-4S</keyword>
<dbReference type="GO" id="GO:0008863">
    <property type="term" value="F:formate dehydrogenase (NAD+) activity"/>
    <property type="evidence" value="ECO:0007669"/>
    <property type="project" value="InterPro"/>
</dbReference>
<evidence type="ECO:0000259" key="8">
    <source>
        <dbReference type="PROSITE" id="PS51379"/>
    </source>
</evidence>
<dbReference type="InterPro" id="IPR001041">
    <property type="entry name" value="2Fe-2S_ferredoxin-type"/>
</dbReference>
<evidence type="ECO:0000256" key="6">
    <source>
        <dbReference type="ARBA" id="ARBA00023004"/>
    </source>
</evidence>
<dbReference type="GO" id="GO:0015942">
    <property type="term" value="P:formate metabolic process"/>
    <property type="evidence" value="ECO:0007669"/>
    <property type="project" value="InterPro"/>
</dbReference>
<dbReference type="CDD" id="cd00508">
    <property type="entry name" value="MopB_CT_Fdh-Nap-like"/>
    <property type="match status" value="1"/>
</dbReference>
<dbReference type="InterPro" id="IPR027467">
    <property type="entry name" value="MopterinOxRdtase_cofactor_BS"/>
</dbReference>
<dbReference type="OrthoDB" id="9792592at2"/>
<dbReference type="SUPFAM" id="SSF53706">
    <property type="entry name" value="Formate dehydrogenase/DMSO reductase, domains 1-3"/>
    <property type="match status" value="1"/>
</dbReference>
<dbReference type="Pfam" id="PF00384">
    <property type="entry name" value="Molybdopterin"/>
    <property type="match status" value="1"/>
</dbReference>
<dbReference type="FunFam" id="3.30.70.20:FF:000035">
    <property type="entry name" value="Iron hydrogenase 1"/>
    <property type="match status" value="1"/>
</dbReference>